<dbReference type="EnsemblPlants" id="Solyc01g058050.1.1">
    <property type="protein sequence ID" value="Solyc01g058050.1.1.1"/>
    <property type="gene ID" value="Solyc01g058050.1"/>
</dbReference>
<dbReference type="Proteomes" id="UP000004994">
    <property type="component" value="Chromosome 1"/>
</dbReference>
<dbReference type="Gramene" id="Solyc01g058050.1.1">
    <property type="protein sequence ID" value="Solyc01g058050.1.1.1"/>
    <property type="gene ID" value="Solyc01g058050.1"/>
</dbReference>
<protein>
    <submittedName>
        <fullName evidence="1">Uncharacterized protein</fullName>
    </submittedName>
</protein>
<dbReference type="PaxDb" id="4081-Solyc01g058050.1.1"/>
<name>A0A3Q7EE13_SOLLC</name>
<organism evidence="1">
    <name type="scientific">Solanum lycopersicum</name>
    <name type="common">Tomato</name>
    <name type="synonym">Lycopersicon esculentum</name>
    <dbReference type="NCBI Taxonomy" id="4081"/>
    <lineage>
        <taxon>Eukaryota</taxon>
        <taxon>Viridiplantae</taxon>
        <taxon>Streptophyta</taxon>
        <taxon>Embryophyta</taxon>
        <taxon>Tracheophyta</taxon>
        <taxon>Spermatophyta</taxon>
        <taxon>Magnoliopsida</taxon>
        <taxon>eudicotyledons</taxon>
        <taxon>Gunneridae</taxon>
        <taxon>Pentapetalae</taxon>
        <taxon>asterids</taxon>
        <taxon>lamiids</taxon>
        <taxon>Solanales</taxon>
        <taxon>Solanaceae</taxon>
        <taxon>Solanoideae</taxon>
        <taxon>Solaneae</taxon>
        <taxon>Solanum</taxon>
        <taxon>Solanum subgen. Lycopersicon</taxon>
    </lineage>
</organism>
<accession>A0A3Q7EE13</accession>
<keyword evidence="2" id="KW-1185">Reference proteome</keyword>
<evidence type="ECO:0000313" key="2">
    <source>
        <dbReference type="Proteomes" id="UP000004994"/>
    </source>
</evidence>
<reference evidence="1" key="2">
    <citation type="submission" date="2019-01" db="UniProtKB">
        <authorList>
            <consortium name="EnsemblPlants"/>
        </authorList>
    </citation>
    <scope>IDENTIFICATION</scope>
    <source>
        <strain evidence="1">cv. Heinz 1706</strain>
    </source>
</reference>
<dbReference type="InParanoid" id="A0A3Q7EE13"/>
<proteinExistence type="predicted"/>
<dbReference type="AlphaFoldDB" id="A0A3Q7EE13"/>
<sequence>MHERIHPMLVRASCEGEQEKVQESATTVSNGEHTVSMYEFLVVSSSFDVPAQSCCSKS</sequence>
<evidence type="ECO:0000313" key="1">
    <source>
        <dbReference type="EnsemblPlants" id="Solyc01g058050.1.1.1"/>
    </source>
</evidence>
<reference evidence="1" key="1">
    <citation type="journal article" date="2012" name="Nature">
        <title>The tomato genome sequence provides insights into fleshy fruit evolution.</title>
        <authorList>
            <consortium name="Tomato Genome Consortium"/>
        </authorList>
    </citation>
    <scope>NUCLEOTIDE SEQUENCE [LARGE SCALE GENOMIC DNA]</scope>
    <source>
        <strain evidence="1">cv. Heinz 1706</strain>
    </source>
</reference>